<dbReference type="InterPro" id="IPR012340">
    <property type="entry name" value="NA-bd_OB-fold"/>
</dbReference>
<reference evidence="5" key="1">
    <citation type="submission" date="2016-12" db="EMBL/GenBank/DDBJ databases">
        <title>An insight into the sialome and mialome of the sand fly, Nyssomyia neivai.</title>
        <authorList>
            <person name="Sebastian V."/>
            <person name="Goulart T.M."/>
            <person name="Oliveira W."/>
            <person name="Calvo E."/>
            <person name="Oliveira L.F."/>
            <person name="Pinto M.C."/>
            <person name="Rosselino A.M."/>
            <person name="Ribeiro J.M."/>
        </authorList>
    </citation>
    <scope>NUCLEOTIDE SEQUENCE</scope>
</reference>
<keyword evidence="2" id="KW-0689">Ribosomal protein</keyword>
<sequence>MASRNLILMGQVVHNVKRNACKVRIRKMNLDQNLLMYFKKEEFLFAHDPEKKCKVGDIVLVKELPQKLSTLITHSVDVVYPFGDVTCPVTGQKVVVGKYRDQVEEAIQLYGKSDKAFDYKKAPPRGRQEGRRDFSHKETYAKYHDDGTDQPFAV</sequence>
<dbReference type="PANTHER" id="PTHR24088:SF0">
    <property type="entry name" value="SMALL RIBOSOMAL SUBUNIT PROTEIN US17M"/>
    <property type="match status" value="1"/>
</dbReference>
<dbReference type="EMBL" id="GFDF01004936">
    <property type="protein sequence ID" value="JAV09148.1"/>
    <property type="molecule type" value="Transcribed_RNA"/>
</dbReference>
<dbReference type="SUPFAM" id="SSF50249">
    <property type="entry name" value="Nucleic acid-binding proteins"/>
    <property type="match status" value="1"/>
</dbReference>
<accession>A0A1L8DRN9</accession>
<dbReference type="GO" id="GO:0032543">
    <property type="term" value="P:mitochondrial translation"/>
    <property type="evidence" value="ECO:0007669"/>
    <property type="project" value="TreeGrafter"/>
</dbReference>
<feature type="region of interest" description="Disordered" evidence="4">
    <location>
        <begin position="117"/>
        <end position="154"/>
    </location>
</feature>
<dbReference type="Pfam" id="PF00366">
    <property type="entry name" value="Ribosomal_S17"/>
    <property type="match status" value="1"/>
</dbReference>
<organism evidence="5">
    <name type="scientific">Nyssomyia neivai</name>
    <dbReference type="NCBI Taxonomy" id="330878"/>
    <lineage>
        <taxon>Eukaryota</taxon>
        <taxon>Metazoa</taxon>
        <taxon>Ecdysozoa</taxon>
        <taxon>Arthropoda</taxon>
        <taxon>Hexapoda</taxon>
        <taxon>Insecta</taxon>
        <taxon>Pterygota</taxon>
        <taxon>Neoptera</taxon>
        <taxon>Endopterygota</taxon>
        <taxon>Diptera</taxon>
        <taxon>Nematocera</taxon>
        <taxon>Psychodoidea</taxon>
        <taxon>Psychodidae</taxon>
        <taxon>Nyssomyia</taxon>
    </lineage>
</organism>
<dbReference type="GO" id="GO:0003735">
    <property type="term" value="F:structural constituent of ribosome"/>
    <property type="evidence" value="ECO:0007669"/>
    <property type="project" value="InterPro"/>
</dbReference>
<dbReference type="InterPro" id="IPR000266">
    <property type="entry name" value="Ribosomal_uS17"/>
</dbReference>
<evidence type="ECO:0000256" key="2">
    <source>
        <dbReference type="ARBA" id="ARBA00022980"/>
    </source>
</evidence>
<comment type="similarity">
    <text evidence="1">Belongs to the universal ribosomal protein uS17 family.</text>
</comment>
<evidence type="ECO:0000256" key="4">
    <source>
        <dbReference type="SAM" id="MobiDB-lite"/>
    </source>
</evidence>
<dbReference type="InterPro" id="IPR039193">
    <property type="entry name" value="Ribosomal_uS17m_metazoa"/>
</dbReference>
<evidence type="ECO:0000256" key="3">
    <source>
        <dbReference type="ARBA" id="ARBA00023274"/>
    </source>
</evidence>
<dbReference type="AlphaFoldDB" id="A0A1L8DRN9"/>
<keyword evidence="3" id="KW-0687">Ribonucleoprotein</keyword>
<name>A0A1L8DRN9_9DIPT</name>
<protein>
    <submittedName>
        <fullName evidence="5">Putative mitochondrial/ ribosomal s17-like protein</fullName>
    </submittedName>
</protein>
<evidence type="ECO:0000313" key="5">
    <source>
        <dbReference type="EMBL" id="JAV09148.1"/>
    </source>
</evidence>
<feature type="compositionally biased region" description="Basic and acidic residues" evidence="4">
    <location>
        <begin position="117"/>
        <end position="147"/>
    </location>
</feature>
<evidence type="ECO:0000256" key="1">
    <source>
        <dbReference type="ARBA" id="ARBA00010254"/>
    </source>
</evidence>
<dbReference type="Gene3D" id="2.40.50.140">
    <property type="entry name" value="Nucleic acid-binding proteins"/>
    <property type="match status" value="1"/>
</dbReference>
<dbReference type="GO" id="GO:0005763">
    <property type="term" value="C:mitochondrial small ribosomal subunit"/>
    <property type="evidence" value="ECO:0007669"/>
    <property type="project" value="InterPro"/>
</dbReference>
<proteinExistence type="inferred from homology"/>
<dbReference type="PANTHER" id="PTHR24088">
    <property type="entry name" value="28S RIBOSOMAL PROTEIN S17, MITOCHONDRIAL"/>
    <property type="match status" value="1"/>
</dbReference>